<dbReference type="GO" id="GO:0046872">
    <property type="term" value="F:metal ion binding"/>
    <property type="evidence" value="ECO:0007669"/>
    <property type="project" value="InterPro"/>
</dbReference>
<reference evidence="5 6" key="1">
    <citation type="submission" date="2016-02" db="EMBL/GenBank/DDBJ databases">
        <title>Genome sequence of Clostridium tepidiprofundi DSM 19306.</title>
        <authorList>
            <person name="Poehlein A."/>
            <person name="Daniel R."/>
        </authorList>
    </citation>
    <scope>NUCLEOTIDE SEQUENCE [LARGE SCALE GENOMIC DNA]</scope>
    <source>
        <strain evidence="5 6">DSM 19306</strain>
    </source>
</reference>
<dbReference type="RefSeq" id="WP_066823385.1">
    <property type="nucleotide sequence ID" value="NZ_LTBA01000006.1"/>
</dbReference>
<proteinExistence type="inferred from homology"/>
<evidence type="ECO:0000256" key="4">
    <source>
        <dbReference type="SAM" id="Coils"/>
    </source>
</evidence>
<protein>
    <submittedName>
        <fullName evidence="5">Manganese ABC transporter substrate-binding lipoprotein</fullName>
    </submittedName>
</protein>
<evidence type="ECO:0000313" key="6">
    <source>
        <dbReference type="Proteomes" id="UP000075531"/>
    </source>
</evidence>
<keyword evidence="3" id="KW-0732">Signal</keyword>
<gene>
    <name evidence="5" type="primary">psaA</name>
    <name evidence="5" type="ORF">CLTEP_09340</name>
</gene>
<dbReference type="AlphaFoldDB" id="A0A151B5B7"/>
<accession>A0A151B5B7</accession>
<dbReference type="Proteomes" id="UP000075531">
    <property type="component" value="Unassembled WGS sequence"/>
</dbReference>
<keyword evidence="4" id="KW-0175">Coiled coil</keyword>
<comment type="similarity">
    <text evidence="1">Belongs to the bacterial solute-binding protein 9 family.</text>
</comment>
<dbReference type="Pfam" id="PF01297">
    <property type="entry name" value="ZnuA"/>
    <property type="match status" value="1"/>
</dbReference>
<dbReference type="OrthoDB" id="9810636at2"/>
<dbReference type="EMBL" id="LTBA01000006">
    <property type="protein sequence ID" value="KYH35114.1"/>
    <property type="molecule type" value="Genomic_DNA"/>
</dbReference>
<evidence type="ECO:0000256" key="1">
    <source>
        <dbReference type="ARBA" id="ARBA00011028"/>
    </source>
</evidence>
<dbReference type="InterPro" id="IPR050492">
    <property type="entry name" value="Bact_metal-bind_prot9"/>
</dbReference>
<sequence length="298" mass="33912">MKKIYAILIMIFLIGTLSACSNRTIKSEKENIKTSKIIIASSIVPESTFIKAVGGDLVQVITMIPPGNSPTNYQPTPKLMEQFSKAKLYFSIGVPTEKANILPKAEELSDSMKIVHLEDEVRKVYKDREFSEGKRDPHIWLSPKRVIVMINTIEKNLSDLDPKHKDTYEKNANEYIDKLKKLDSEIRDSLKNLPNKTFIVYHPSFGYFADDYGLNMIALERNGKKATPKVIEETIELAKKNNIKVIFYQAEIDSSQTKIIANEIKGKSEMIEPLAPNYIENLEKTAKIFKQVLGIEKK</sequence>
<comment type="caution">
    <text evidence="5">The sequence shown here is derived from an EMBL/GenBank/DDBJ whole genome shotgun (WGS) entry which is preliminary data.</text>
</comment>
<dbReference type="SUPFAM" id="SSF53807">
    <property type="entry name" value="Helical backbone' metal receptor"/>
    <property type="match status" value="1"/>
</dbReference>
<dbReference type="PATRIC" id="fig|1121338.3.peg.964"/>
<keyword evidence="6" id="KW-1185">Reference proteome</keyword>
<dbReference type="Gene3D" id="3.40.50.1980">
    <property type="entry name" value="Nitrogenase molybdenum iron protein domain"/>
    <property type="match status" value="2"/>
</dbReference>
<dbReference type="PANTHER" id="PTHR42953:SF3">
    <property type="entry name" value="HIGH-AFFINITY ZINC UPTAKE SYSTEM PROTEIN ZNUA"/>
    <property type="match status" value="1"/>
</dbReference>
<keyword evidence="5" id="KW-0449">Lipoprotein</keyword>
<feature type="coiled-coil region" evidence="4">
    <location>
        <begin position="165"/>
        <end position="192"/>
    </location>
</feature>
<name>A0A151B5B7_9CLOT</name>
<dbReference type="InterPro" id="IPR006127">
    <property type="entry name" value="ZnuA-like"/>
</dbReference>
<organism evidence="5 6">
    <name type="scientific">Clostridium tepidiprofundi DSM 19306</name>
    <dbReference type="NCBI Taxonomy" id="1121338"/>
    <lineage>
        <taxon>Bacteria</taxon>
        <taxon>Bacillati</taxon>
        <taxon>Bacillota</taxon>
        <taxon>Clostridia</taxon>
        <taxon>Eubacteriales</taxon>
        <taxon>Clostridiaceae</taxon>
        <taxon>Clostridium</taxon>
    </lineage>
</organism>
<dbReference type="PROSITE" id="PS51257">
    <property type="entry name" value="PROKAR_LIPOPROTEIN"/>
    <property type="match status" value="1"/>
</dbReference>
<evidence type="ECO:0000256" key="3">
    <source>
        <dbReference type="ARBA" id="ARBA00022729"/>
    </source>
</evidence>
<dbReference type="STRING" id="1121338.CLTEP_09340"/>
<dbReference type="PANTHER" id="PTHR42953">
    <property type="entry name" value="HIGH-AFFINITY ZINC UPTAKE SYSTEM PROTEIN ZNUA-RELATED"/>
    <property type="match status" value="1"/>
</dbReference>
<evidence type="ECO:0000313" key="5">
    <source>
        <dbReference type="EMBL" id="KYH35114.1"/>
    </source>
</evidence>
<keyword evidence="2" id="KW-0813">Transport</keyword>
<dbReference type="GO" id="GO:0030001">
    <property type="term" value="P:metal ion transport"/>
    <property type="evidence" value="ECO:0007669"/>
    <property type="project" value="InterPro"/>
</dbReference>
<evidence type="ECO:0000256" key="2">
    <source>
        <dbReference type="ARBA" id="ARBA00022448"/>
    </source>
</evidence>